<comment type="caution">
    <text evidence="1">The sequence shown here is derived from an EMBL/GenBank/DDBJ whole genome shotgun (WGS) entry which is preliminary data.</text>
</comment>
<protein>
    <submittedName>
        <fullName evidence="1">Uncharacterized protein</fullName>
    </submittedName>
</protein>
<dbReference type="EMBL" id="JXTB01000316">
    <property type="protein sequence ID" value="PON46207.1"/>
    <property type="molecule type" value="Genomic_DNA"/>
</dbReference>
<accession>A0A2P5BBP3</accession>
<proteinExistence type="predicted"/>
<gene>
    <name evidence="1" type="ORF">PanWU01x14_253310</name>
</gene>
<evidence type="ECO:0000313" key="1">
    <source>
        <dbReference type="EMBL" id="PON46207.1"/>
    </source>
</evidence>
<keyword evidence="2" id="KW-1185">Reference proteome</keyword>
<organism evidence="1 2">
    <name type="scientific">Parasponia andersonii</name>
    <name type="common">Sponia andersonii</name>
    <dbReference type="NCBI Taxonomy" id="3476"/>
    <lineage>
        <taxon>Eukaryota</taxon>
        <taxon>Viridiplantae</taxon>
        <taxon>Streptophyta</taxon>
        <taxon>Embryophyta</taxon>
        <taxon>Tracheophyta</taxon>
        <taxon>Spermatophyta</taxon>
        <taxon>Magnoliopsida</taxon>
        <taxon>eudicotyledons</taxon>
        <taxon>Gunneridae</taxon>
        <taxon>Pentapetalae</taxon>
        <taxon>rosids</taxon>
        <taxon>fabids</taxon>
        <taxon>Rosales</taxon>
        <taxon>Cannabaceae</taxon>
        <taxon>Parasponia</taxon>
    </lineage>
</organism>
<evidence type="ECO:0000313" key="2">
    <source>
        <dbReference type="Proteomes" id="UP000237105"/>
    </source>
</evidence>
<reference evidence="2" key="1">
    <citation type="submission" date="2016-06" db="EMBL/GenBank/DDBJ databases">
        <title>Parallel loss of symbiosis genes in relatives of nitrogen-fixing non-legume Parasponia.</title>
        <authorList>
            <person name="Van Velzen R."/>
            <person name="Holmer R."/>
            <person name="Bu F."/>
            <person name="Rutten L."/>
            <person name="Van Zeijl A."/>
            <person name="Liu W."/>
            <person name="Santuari L."/>
            <person name="Cao Q."/>
            <person name="Sharma T."/>
            <person name="Shen D."/>
            <person name="Roswanjaya Y."/>
            <person name="Wardhani T."/>
            <person name="Kalhor M.S."/>
            <person name="Jansen J."/>
            <person name="Van den Hoogen J."/>
            <person name="Gungor B."/>
            <person name="Hartog M."/>
            <person name="Hontelez J."/>
            <person name="Verver J."/>
            <person name="Yang W.-C."/>
            <person name="Schijlen E."/>
            <person name="Repin R."/>
            <person name="Schilthuizen M."/>
            <person name="Schranz E."/>
            <person name="Heidstra R."/>
            <person name="Miyata K."/>
            <person name="Fedorova E."/>
            <person name="Kohlen W."/>
            <person name="Bisseling T."/>
            <person name="Smit S."/>
            <person name="Geurts R."/>
        </authorList>
    </citation>
    <scope>NUCLEOTIDE SEQUENCE [LARGE SCALE GENOMIC DNA]</scope>
    <source>
        <strain evidence="2">cv. WU1-14</strain>
    </source>
</reference>
<name>A0A2P5BBP3_PARAD</name>
<dbReference type="Proteomes" id="UP000237105">
    <property type="component" value="Unassembled WGS sequence"/>
</dbReference>
<dbReference type="AlphaFoldDB" id="A0A2P5BBP3"/>
<sequence>MSFRPNYMVCIKAVKPIIGGSQGFPPLDWSRFAVEERGVEVLWTDRRPHQNRGNGFRPVIWRESKIDGYKAPASLTTSGATNFAMGEAGPKLQQQ</sequence>